<reference evidence="2 3" key="1">
    <citation type="journal article" date="2024" name="IMA Fungus">
        <title>IMA Genome - F19 : A genome assembly and annotation guide to empower mycologists, including annotated draft genome sequences of Ceratocystis pirilliformis, Diaporthe australafricana, Fusarium ophioides, Paecilomyces lecythidis, and Sporothrix stenoceras.</title>
        <authorList>
            <person name="Aylward J."/>
            <person name="Wilson A.M."/>
            <person name="Visagie C.M."/>
            <person name="Spraker J."/>
            <person name="Barnes I."/>
            <person name="Buitendag C."/>
            <person name="Ceriani C."/>
            <person name="Del Mar Angel L."/>
            <person name="du Plessis D."/>
            <person name="Fuchs T."/>
            <person name="Gasser K."/>
            <person name="Kramer D."/>
            <person name="Li W."/>
            <person name="Munsamy K."/>
            <person name="Piso A."/>
            <person name="Price J.L."/>
            <person name="Sonnekus B."/>
            <person name="Thomas C."/>
            <person name="van der Nest A."/>
            <person name="van Dijk A."/>
            <person name="van Heerden A."/>
            <person name="van Vuuren N."/>
            <person name="Yilmaz N."/>
            <person name="Duong T.A."/>
            <person name="van der Merwe N.A."/>
            <person name="Wingfield M.J."/>
            <person name="Wingfield B.D."/>
        </authorList>
    </citation>
    <scope>NUCLEOTIDE SEQUENCE [LARGE SCALE GENOMIC DNA]</scope>
    <source>
        <strain evidence="2 3">CMW 5346</strain>
    </source>
</reference>
<feature type="compositionally biased region" description="Acidic residues" evidence="1">
    <location>
        <begin position="545"/>
        <end position="555"/>
    </location>
</feature>
<keyword evidence="3" id="KW-1185">Reference proteome</keyword>
<feature type="compositionally biased region" description="Basic residues" evidence="1">
    <location>
        <begin position="1"/>
        <end position="11"/>
    </location>
</feature>
<organism evidence="2 3">
    <name type="scientific">Sporothrix stenoceras</name>
    <dbReference type="NCBI Taxonomy" id="5173"/>
    <lineage>
        <taxon>Eukaryota</taxon>
        <taxon>Fungi</taxon>
        <taxon>Dikarya</taxon>
        <taxon>Ascomycota</taxon>
        <taxon>Pezizomycotina</taxon>
        <taxon>Sordariomycetes</taxon>
        <taxon>Sordariomycetidae</taxon>
        <taxon>Ophiostomatales</taxon>
        <taxon>Ophiostomataceae</taxon>
        <taxon>Sporothrix</taxon>
    </lineage>
</organism>
<evidence type="ECO:0000313" key="3">
    <source>
        <dbReference type="Proteomes" id="UP001583186"/>
    </source>
</evidence>
<dbReference type="PANTHER" id="PTHR42037:SF1">
    <property type="match status" value="1"/>
</dbReference>
<dbReference type="EMBL" id="JAWCUI010000044">
    <property type="protein sequence ID" value="KAL1892456.1"/>
    <property type="molecule type" value="Genomic_DNA"/>
</dbReference>
<feature type="region of interest" description="Disordered" evidence="1">
    <location>
        <begin position="1"/>
        <end position="28"/>
    </location>
</feature>
<protein>
    <submittedName>
        <fullName evidence="2">Uncharacterized protein</fullName>
    </submittedName>
</protein>
<accession>A0ABR3YVU4</accession>
<dbReference type="PANTHER" id="PTHR42037">
    <property type="match status" value="1"/>
</dbReference>
<gene>
    <name evidence="2" type="ORF">Sste5346_006966</name>
</gene>
<sequence length="567" mass="62938">MVSKKGSKKSSARSSQTPAQPGSNTSTGAYEKLINRMYEPLVLLHALDPIRGDHIATTNPPINNAQHIRRQFRDDLAFLCEYDKGGDACTALGIEDREDCLIYWVAANANPQKKIEPFLVNLLGDLAAVIREGGGTDTSTGTARLQTATEEVTAKCAAFALPKIKKICTLLRIRISDCEECLGGGSFSDEEKQLAVWLQQFKQSTKDISAAGAGLDLCRLAYDRRKSREMRQLKQLALEQGHHGVSRQCFAQAHHYIGRLADHVRVPPRLVSNLQYVEDLLLNPLSVQVPPMAHCAPCEPLRQEHGKRQSRLEGIISRMCKPHEKALLAELAAGLQDFSQNYDLDAIVHKKFADLTEKSKAPRVHAEVQILEHFHRNKLDWADNGDRYIGCSKPACFCCHLYFRHHPLRPVMPGTHNKVYPKWGPPLLDGGTANPGYIEQRDLLNRFIEDVRKDVVEQIRAKRGPSKRWQADTATAITQTVAGDFDGVVHVGDDSGFESSDFGDYTLDNSRSDDNSSSMNDADPTPVEDLSRDLVYLDLSSYPDADSDSDPEDGGVDVREWSSPGIS</sequence>
<dbReference type="InterPro" id="IPR027796">
    <property type="entry name" value="OTT_1508_deam-like"/>
</dbReference>
<dbReference type="Proteomes" id="UP001583186">
    <property type="component" value="Unassembled WGS sequence"/>
</dbReference>
<proteinExistence type="predicted"/>
<name>A0ABR3YVU4_9PEZI</name>
<comment type="caution">
    <text evidence="2">The sequence shown here is derived from an EMBL/GenBank/DDBJ whole genome shotgun (WGS) entry which is preliminary data.</text>
</comment>
<evidence type="ECO:0000313" key="2">
    <source>
        <dbReference type="EMBL" id="KAL1892456.1"/>
    </source>
</evidence>
<dbReference type="Pfam" id="PF14441">
    <property type="entry name" value="OTT_1508_deam"/>
    <property type="match status" value="1"/>
</dbReference>
<feature type="compositionally biased region" description="Polar residues" evidence="1">
    <location>
        <begin position="16"/>
        <end position="28"/>
    </location>
</feature>
<feature type="region of interest" description="Disordered" evidence="1">
    <location>
        <begin position="499"/>
        <end position="567"/>
    </location>
</feature>
<evidence type="ECO:0000256" key="1">
    <source>
        <dbReference type="SAM" id="MobiDB-lite"/>
    </source>
</evidence>